<accession>A0A8H8BTL6</accession>
<dbReference type="EMBL" id="JAFJYH010000037">
    <property type="protein sequence ID" value="KAG4423279.1"/>
    <property type="molecule type" value="Genomic_DNA"/>
</dbReference>
<gene>
    <name evidence="2" type="ORF">IFR04_003645</name>
</gene>
<sequence>MYSTTASVRADAFKCPTLDPFEEPPAYDSRSIRGKRANMSSTITSTSANLSPAHTNTDTILPTHHDMRDFIREESVYTVVLLTIRRLGKLFTKMCRRGFYVLAGILCFEAVAQIMGFFNPIFGEKNNYLVLRLLGRA</sequence>
<protein>
    <submittedName>
        <fullName evidence="2">Uncharacterized protein</fullName>
    </submittedName>
</protein>
<dbReference type="Proteomes" id="UP000664132">
    <property type="component" value="Unassembled WGS sequence"/>
</dbReference>
<organism evidence="2 3">
    <name type="scientific">Cadophora malorum</name>
    <dbReference type="NCBI Taxonomy" id="108018"/>
    <lineage>
        <taxon>Eukaryota</taxon>
        <taxon>Fungi</taxon>
        <taxon>Dikarya</taxon>
        <taxon>Ascomycota</taxon>
        <taxon>Pezizomycotina</taxon>
        <taxon>Leotiomycetes</taxon>
        <taxon>Helotiales</taxon>
        <taxon>Ploettnerulaceae</taxon>
        <taxon>Cadophora</taxon>
    </lineage>
</organism>
<keyword evidence="1" id="KW-0472">Membrane</keyword>
<feature type="transmembrane region" description="Helical" evidence="1">
    <location>
        <begin position="99"/>
        <end position="122"/>
    </location>
</feature>
<evidence type="ECO:0000256" key="1">
    <source>
        <dbReference type="SAM" id="Phobius"/>
    </source>
</evidence>
<name>A0A8H8BTL6_9HELO</name>
<keyword evidence="1" id="KW-0812">Transmembrane</keyword>
<evidence type="ECO:0000313" key="2">
    <source>
        <dbReference type="EMBL" id="KAG4423279.1"/>
    </source>
</evidence>
<keyword evidence="1" id="KW-1133">Transmembrane helix</keyword>
<comment type="caution">
    <text evidence="2">The sequence shown here is derived from an EMBL/GenBank/DDBJ whole genome shotgun (WGS) entry which is preliminary data.</text>
</comment>
<evidence type="ECO:0000313" key="3">
    <source>
        <dbReference type="Proteomes" id="UP000664132"/>
    </source>
</evidence>
<reference evidence="2" key="1">
    <citation type="submission" date="2021-02" db="EMBL/GenBank/DDBJ databases">
        <title>Genome sequence Cadophora malorum strain M34.</title>
        <authorList>
            <person name="Stefanovic E."/>
            <person name="Vu D."/>
            <person name="Scully C."/>
            <person name="Dijksterhuis J."/>
            <person name="Roader J."/>
            <person name="Houbraken J."/>
        </authorList>
    </citation>
    <scope>NUCLEOTIDE SEQUENCE</scope>
    <source>
        <strain evidence="2">M34</strain>
    </source>
</reference>
<proteinExistence type="predicted"/>
<dbReference type="AlphaFoldDB" id="A0A8H8BTL6"/>
<keyword evidence="3" id="KW-1185">Reference proteome</keyword>